<feature type="compositionally biased region" description="Low complexity" evidence="4">
    <location>
        <begin position="55"/>
        <end position="75"/>
    </location>
</feature>
<protein>
    <recommendedName>
        <fullName evidence="9">Flowering time control protein FCA</fullName>
    </recommendedName>
</protein>
<dbReference type="SUPFAM" id="SSF54928">
    <property type="entry name" value="RNA-binding domain, RBD"/>
    <property type="match status" value="2"/>
</dbReference>
<dbReference type="Proteomes" id="UP000657918">
    <property type="component" value="Unassembled WGS sequence"/>
</dbReference>
<dbReference type="EMBL" id="JADGMS010000010">
    <property type="protein sequence ID" value="KAF9674292.1"/>
    <property type="molecule type" value="Genomic_DNA"/>
</dbReference>
<gene>
    <name evidence="7" type="ORF">SADUNF_Sadunf10G0112300</name>
</gene>
<evidence type="ECO:0000256" key="4">
    <source>
        <dbReference type="SAM" id="MobiDB-lite"/>
    </source>
</evidence>
<dbReference type="Gene3D" id="2.20.70.10">
    <property type="match status" value="1"/>
</dbReference>
<dbReference type="Pfam" id="PF00076">
    <property type="entry name" value="RRM_1"/>
    <property type="match status" value="2"/>
</dbReference>
<name>A0A835JQV8_9ROSI</name>
<proteinExistence type="predicted"/>
<feature type="region of interest" description="Disordered" evidence="4">
    <location>
        <begin position="459"/>
        <end position="590"/>
    </location>
</feature>
<dbReference type="PANTHER" id="PTHR24012">
    <property type="entry name" value="RNA BINDING PROTEIN"/>
    <property type="match status" value="1"/>
</dbReference>
<evidence type="ECO:0000259" key="5">
    <source>
        <dbReference type="PROSITE" id="PS50020"/>
    </source>
</evidence>
<feature type="region of interest" description="Disordered" evidence="4">
    <location>
        <begin position="134"/>
        <end position="154"/>
    </location>
</feature>
<evidence type="ECO:0000259" key="6">
    <source>
        <dbReference type="PROSITE" id="PS50102"/>
    </source>
</evidence>
<dbReference type="InterPro" id="IPR035979">
    <property type="entry name" value="RBD_domain_sf"/>
</dbReference>
<feature type="compositionally biased region" description="Low complexity" evidence="4">
    <location>
        <begin position="18"/>
        <end position="29"/>
    </location>
</feature>
<dbReference type="CDD" id="cd00201">
    <property type="entry name" value="WW"/>
    <property type="match status" value="1"/>
</dbReference>
<feature type="domain" description="RRM" evidence="6">
    <location>
        <begin position="167"/>
        <end position="209"/>
    </location>
</feature>
<dbReference type="OrthoDB" id="410044at2759"/>
<dbReference type="SUPFAM" id="SSF51045">
    <property type="entry name" value="WW domain"/>
    <property type="match status" value="1"/>
</dbReference>
<feature type="domain" description="WW" evidence="5">
    <location>
        <begin position="755"/>
        <end position="788"/>
    </location>
</feature>
<dbReference type="InterPro" id="IPR012677">
    <property type="entry name" value="Nucleotide-bd_a/b_plait_sf"/>
</dbReference>
<feature type="compositionally biased region" description="Gly residues" evidence="4">
    <location>
        <begin position="91"/>
        <end position="110"/>
    </location>
</feature>
<feature type="compositionally biased region" description="Polar residues" evidence="4">
    <location>
        <begin position="507"/>
        <end position="517"/>
    </location>
</feature>
<reference evidence="7 8" key="1">
    <citation type="submission" date="2020-10" db="EMBL/GenBank/DDBJ databases">
        <title>Plant Genome Project.</title>
        <authorList>
            <person name="Zhang R.-G."/>
        </authorList>
    </citation>
    <scope>NUCLEOTIDE SEQUENCE [LARGE SCALE GENOMIC DNA]</scope>
    <source>
        <strain evidence="7">FAFU-HL-1</strain>
        <tissue evidence="7">Leaf</tissue>
    </source>
</reference>
<accession>A0A835JQV8</accession>
<dbReference type="FunFam" id="3.30.70.330:FF:000374">
    <property type="entry name" value="Flowering time control protein FCA"/>
    <property type="match status" value="1"/>
</dbReference>
<sequence length="885" mass="96926">MNRHRGGDRYSDSDNDNDNASSYNNSIDNQDSSYPNRRPSRFSDAPSRFLDSPINRYSDNGNNYSNYNRRSPNNYHGGGGGRRPFDSPPGVGAGAGGDGGFRPMGGGGGDGGFRPMGGAGGGFVPNYQVPPPLSQPSQNISGRKRGFHGSSPDRFDGSGGRSGFAFAKLFVGSVPRTATEMDIRPLFEEHGNVIEVALIKDKRTGQQQGMYDVFPLVPFPSLVVLTMLVRCHGAAIVDDVLVSILLLTFFAVVSLIREAGENPLAAAIASICDQTMAFCSQSVMHAVLCECLKRVVAEHIEGCLNPFLLCWEFECACFKVHVCDIEFLVDWPCCCFIKYATSEEADRAIRALHNQRTLPGGVGPIQVRYADGERERLGAVEYKLFVGSLNKQATEKEVEEIFTPYGRVEDVYLMRDEMKQSRGCGFVKYSHRDMALAAINGLNGIYTMRGCEQPLTVRFADPKRPRGDSRGGPGVVPRFQASGLRPPPNLGDPMGDHIPPNAWLPMSPQNMGPSSNAGVHGFGNQLPSRSGDLAMPLNQSLQHLPPSSQQISPLQKPLHSPQQLPPSLQLQAQAASSYPQTQTSHVNQLQSSLATGQTPFGQTPFSQALPSQHMIGLGRQLPASQTEIQQGISSTAALQVPSNINVQSHSMPAAINQQHLLQPLQQSPSQLAQMLSQQTQTLQASFQSSQQAFSQLQQQLQMMQPSNHSTLQQNPQAPKQQWPSQAVASTHTTLPVDLPPSTSAPTAGVMSQTVAPLKCNWTEHTSPEGFKYYYNSVTHESRWEKPEELKLFEQQHQKPVVQLPQPRANPQVLPAQQVPQTQQVHLQTQFHHQQQPTFSSSELSYTQLPASSVNDPTRIQELEERKSEAANGQSYIYLKCQARAV</sequence>
<dbReference type="PROSITE" id="PS01159">
    <property type="entry name" value="WW_DOMAIN_1"/>
    <property type="match status" value="1"/>
</dbReference>
<feature type="region of interest" description="Disordered" evidence="4">
    <location>
        <begin position="697"/>
        <end position="732"/>
    </location>
</feature>
<evidence type="ECO:0000313" key="8">
    <source>
        <dbReference type="Proteomes" id="UP000657918"/>
    </source>
</evidence>
<dbReference type="PROSITE" id="PS50102">
    <property type="entry name" value="RRM"/>
    <property type="match status" value="2"/>
</dbReference>
<evidence type="ECO:0008006" key="9">
    <source>
        <dbReference type="Google" id="ProtNLM"/>
    </source>
</evidence>
<keyword evidence="8" id="KW-1185">Reference proteome</keyword>
<dbReference type="GO" id="GO:0003723">
    <property type="term" value="F:RNA binding"/>
    <property type="evidence" value="ECO:0007669"/>
    <property type="project" value="UniProtKB-UniRule"/>
</dbReference>
<feature type="compositionally biased region" description="Basic and acidic residues" evidence="4">
    <location>
        <begin position="460"/>
        <end position="469"/>
    </location>
</feature>
<feature type="region of interest" description="Disordered" evidence="4">
    <location>
        <begin position="1"/>
        <end position="110"/>
    </location>
</feature>
<keyword evidence="2 3" id="KW-0694">RNA-binding</keyword>
<comment type="caution">
    <text evidence="7">The sequence shown here is derived from an EMBL/GenBank/DDBJ whole genome shotgun (WGS) entry which is preliminary data.</text>
</comment>
<dbReference type="PROSITE" id="PS50020">
    <property type="entry name" value="WW_DOMAIN_2"/>
    <property type="match status" value="1"/>
</dbReference>
<dbReference type="InterPro" id="IPR001202">
    <property type="entry name" value="WW_dom"/>
</dbReference>
<dbReference type="SMART" id="SM00456">
    <property type="entry name" value="WW"/>
    <property type="match status" value="1"/>
</dbReference>
<dbReference type="InterPro" id="IPR000504">
    <property type="entry name" value="RRM_dom"/>
</dbReference>
<feature type="compositionally biased region" description="Basic and acidic residues" evidence="4">
    <location>
        <begin position="1"/>
        <end position="12"/>
    </location>
</feature>
<evidence type="ECO:0000256" key="2">
    <source>
        <dbReference type="ARBA" id="ARBA00022884"/>
    </source>
</evidence>
<dbReference type="Gene3D" id="3.30.70.330">
    <property type="match status" value="3"/>
</dbReference>
<dbReference type="Pfam" id="PF00397">
    <property type="entry name" value="WW"/>
    <property type="match status" value="1"/>
</dbReference>
<evidence type="ECO:0000313" key="7">
    <source>
        <dbReference type="EMBL" id="KAF9674292.1"/>
    </source>
</evidence>
<organism evidence="7 8">
    <name type="scientific">Salix dunnii</name>
    <dbReference type="NCBI Taxonomy" id="1413687"/>
    <lineage>
        <taxon>Eukaryota</taxon>
        <taxon>Viridiplantae</taxon>
        <taxon>Streptophyta</taxon>
        <taxon>Embryophyta</taxon>
        <taxon>Tracheophyta</taxon>
        <taxon>Spermatophyta</taxon>
        <taxon>Magnoliopsida</taxon>
        <taxon>eudicotyledons</taxon>
        <taxon>Gunneridae</taxon>
        <taxon>Pentapetalae</taxon>
        <taxon>rosids</taxon>
        <taxon>fabids</taxon>
        <taxon>Malpighiales</taxon>
        <taxon>Salicaceae</taxon>
        <taxon>Saliceae</taxon>
        <taxon>Salix</taxon>
    </lineage>
</organism>
<dbReference type="AlphaFoldDB" id="A0A835JQV8"/>
<evidence type="ECO:0000256" key="3">
    <source>
        <dbReference type="PROSITE-ProRule" id="PRU00176"/>
    </source>
</evidence>
<feature type="domain" description="RRM" evidence="6">
    <location>
        <begin position="382"/>
        <end position="462"/>
    </location>
</feature>
<dbReference type="SMART" id="SM00360">
    <property type="entry name" value="RRM"/>
    <property type="match status" value="2"/>
</dbReference>
<keyword evidence="1" id="KW-0677">Repeat</keyword>
<evidence type="ECO:0000256" key="1">
    <source>
        <dbReference type="ARBA" id="ARBA00022737"/>
    </source>
</evidence>
<feature type="compositionally biased region" description="Low complexity" evidence="4">
    <location>
        <begin position="536"/>
        <end position="580"/>
    </location>
</feature>
<feature type="compositionally biased region" description="Polar residues" evidence="4">
    <location>
        <begin position="581"/>
        <end position="590"/>
    </location>
</feature>
<dbReference type="InterPro" id="IPR036020">
    <property type="entry name" value="WW_dom_sf"/>
</dbReference>
<feature type="compositionally biased region" description="Polar residues" evidence="4">
    <location>
        <begin position="705"/>
        <end position="732"/>
    </location>
</feature>